<keyword evidence="6" id="KW-0832">Ubl conjugation</keyword>
<name>A0AAQ4F783_AMBAM</name>
<sequence length="860" mass="94523">MIAMRIAAAMMRILTLLAAVLFASGFITKTFKTSEGSAQNVIYVNLSHNGSAVVVGGTNTLYMLSPDDLSPTAIYKTGPENDSVLCPPYPMTCDYDYNRTTTDNYNRVLLQLGTDPVVLACGTTSQGICSIHDLLQDLNVTIQMDKELKNNYMASKHGTVAFFGTGINENVLFVASTYDGRPLEFQPHAVSARVLNNSGYFSLLSSTNAETSFVDVVNRLKMSHRILYLYGFSHNGFAYFVTLRTNVLSPDAVRTWLARVCESDKSFRTYMEVPIQCTSKDGVPSLIAISASAGPSGAGGKPSSKISKILAVAFMTLVRNQTNQKNWSPGSVLCFFDMASVEDAFREAAEECNMGKTNVTLSSLYHEKQSDLACKHYVASLGSVTPIYDPVSGKTIVAISGFNLDIGSQRAVKIGKSVCRIERINATFLECSTSAVAADEVEERAPVTMTIDDIRVPLVEAVNIGTKATFKPNVMVNDITPKRSTYSGRFTVVVKGTHLDSVSNHVIVTRVSSLNGTKQEEIKKACQATENGEKMMCPGTPLVEFSVINNDQLGANDLHILAQISFRMDGLHMPLGERRHFDFIYQPPPHFDPFPEGGKNFEIFNSSDKLPVRVNGVDHECIFTKITPHSAVCRLSRDVFVPGSSNTFEVVYAGQSYPMGNLSLLDEESGTLPTVALVFIALLGILLLAICCFILRVLEPRRTSPPSRIHENISRQNASHNSLQGSDSAAQQPQIQPGFEIDEETKAMLEAEKLLFNRELLQLGPVIGQGHFGCVYIATLKVEVRDEHQEVAVKTLRNNSRGGELDSRSFLEEALIMKDFRHTNVLPLIGLTMDKRDGLMVITPYMKHGDLLSYIRDEQN</sequence>
<dbReference type="Gene3D" id="2.130.10.10">
    <property type="entry name" value="YVTN repeat-like/Quinoprotein amine dehydrogenase"/>
    <property type="match status" value="1"/>
</dbReference>
<dbReference type="InterPro" id="IPR031148">
    <property type="entry name" value="Plexin"/>
</dbReference>
<dbReference type="PANTHER" id="PTHR22625">
    <property type="entry name" value="PLEXIN"/>
    <property type="match status" value="1"/>
</dbReference>
<evidence type="ECO:0000256" key="5">
    <source>
        <dbReference type="ARBA" id="ARBA00022737"/>
    </source>
</evidence>
<evidence type="ECO:0000259" key="17">
    <source>
        <dbReference type="PROSITE" id="PS51004"/>
    </source>
</evidence>
<dbReference type="GO" id="GO:0017154">
    <property type="term" value="F:semaphorin receptor activity"/>
    <property type="evidence" value="ECO:0007669"/>
    <property type="project" value="InterPro"/>
</dbReference>
<dbReference type="PANTHER" id="PTHR22625:SF70">
    <property type="entry name" value="PLEXIN A, ISOFORM A"/>
    <property type="match status" value="1"/>
</dbReference>
<feature type="signal peptide" evidence="15">
    <location>
        <begin position="1"/>
        <end position="25"/>
    </location>
</feature>
<dbReference type="GO" id="GO:0002116">
    <property type="term" value="C:semaphorin receptor complex"/>
    <property type="evidence" value="ECO:0007669"/>
    <property type="project" value="TreeGrafter"/>
</dbReference>
<feature type="transmembrane region" description="Helical" evidence="14">
    <location>
        <begin position="675"/>
        <end position="698"/>
    </location>
</feature>
<keyword evidence="7 14" id="KW-1133">Transmembrane helix</keyword>
<comment type="subcellular location">
    <subcellularLocation>
        <location evidence="1">Membrane</location>
        <topology evidence="1">Single-pass membrane protein</topology>
    </subcellularLocation>
</comment>
<keyword evidence="14" id="KW-0472">Membrane</keyword>
<evidence type="ECO:0000256" key="8">
    <source>
        <dbReference type="ARBA" id="ARBA00030820"/>
    </source>
</evidence>
<feature type="domain" description="Protein kinase" evidence="16">
    <location>
        <begin position="761"/>
        <end position="860"/>
    </location>
</feature>
<keyword evidence="4 15" id="KW-0732">Signal</keyword>
<dbReference type="GO" id="GO:0005886">
    <property type="term" value="C:plasma membrane"/>
    <property type="evidence" value="ECO:0007669"/>
    <property type="project" value="TreeGrafter"/>
</dbReference>
<dbReference type="InterPro" id="IPR000719">
    <property type="entry name" value="Prot_kinase_dom"/>
</dbReference>
<feature type="chain" id="PRO_5042903585" description="Hepatocyte growth factor receptor" evidence="15">
    <location>
        <begin position="26"/>
        <end position="860"/>
    </location>
</feature>
<dbReference type="SMART" id="SM00630">
    <property type="entry name" value="Sema"/>
    <property type="match status" value="1"/>
</dbReference>
<evidence type="ECO:0000256" key="11">
    <source>
        <dbReference type="ARBA" id="ARBA00033136"/>
    </source>
</evidence>
<dbReference type="InterPro" id="IPR014756">
    <property type="entry name" value="Ig_E-set"/>
</dbReference>
<dbReference type="PROSITE" id="PS51004">
    <property type="entry name" value="SEMA"/>
    <property type="match status" value="1"/>
</dbReference>
<evidence type="ECO:0000256" key="6">
    <source>
        <dbReference type="ARBA" id="ARBA00022843"/>
    </source>
</evidence>
<dbReference type="PROSITE" id="PS00107">
    <property type="entry name" value="PROTEIN_KINASE_ATP"/>
    <property type="match status" value="1"/>
</dbReference>
<dbReference type="AlphaFoldDB" id="A0AAQ4F783"/>
<keyword evidence="5" id="KW-0677">Repeat</keyword>
<dbReference type="InterPro" id="IPR015943">
    <property type="entry name" value="WD40/YVTN_repeat-like_dom_sf"/>
</dbReference>
<dbReference type="InterPro" id="IPR011009">
    <property type="entry name" value="Kinase-like_dom_sf"/>
</dbReference>
<reference evidence="18 19" key="1">
    <citation type="journal article" date="2023" name="Arcadia Sci">
        <title>De novo assembly of a long-read Amblyomma americanum tick genome.</title>
        <authorList>
            <person name="Chou S."/>
            <person name="Poskanzer K.E."/>
            <person name="Rollins M."/>
            <person name="Thuy-Boun P.S."/>
        </authorList>
    </citation>
    <scope>NUCLEOTIDE SEQUENCE [LARGE SCALE GENOMIC DNA]</scope>
    <source>
        <strain evidence="18">F_SG_1</strain>
        <tissue evidence="18">Salivary glands</tissue>
    </source>
</reference>
<proteinExistence type="predicted"/>
<accession>A0AAQ4F783</accession>
<dbReference type="InterPro" id="IPR036352">
    <property type="entry name" value="Semap_dom_sf"/>
</dbReference>
<comment type="caution">
    <text evidence="18">The sequence shown here is derived from an EMBL/GenBank/DDBJ whole genome shotgun (WGS) entry which is preliminary data.</text>
</comment>
<organism evidence="18 19">
    <name type="scientific">Amblyomma americanum</name>
    <name type="common">Lone star tick</name>
    <dbReference type="NCBI Taxonomy" id="6943"/>
    <lineage>
        <taxon>Eukaryota</taxon>
        <taxon>Metazoa</taxon>
        <taxon>Ecdysozoa</taxon>
        <taxon>Arthropoda</taxon>
        <taxon>Chelicerata</taxon>
        <taxon>Arachnida</taxon>
        <taxon>Acari</taxon>
        <taxon>Parasitiformes</taxon>
        <taxon>Ixodida</taxon>
        <taxon>Ixodoidea</taxon>
        <taxon>Ixodidae</taxon>
        <taxon>Amblyomminae</taxon>
        <taxon>Amblyomma</taxon>
    </lineage>
</organism>
<evidence type="ECO:0000256" key="15">
    <source>
        <dbReference type="SAM" id="SignalP"/>
    </source>
</evidence>
<evidence type="ECO:0000256" key="3">
    <source>
        <dbReference type="ARBA" id="ARBA00022692"/>
    </source>
</evidence>
<keyword evidence="13" id="KW-0547">Nucleotide-binding</keyword>
<evidence type="ECO:0000256" key="9">
    <source>
        <dbReference type="ARBA" id="ARBA00033031"/>
    </source>
</evidence>
<dbReference type="SUPFAM" id="SSF56112">
    <property type="entry name" value="Protein kinase-like (PK-like)"/>
    <property type="match status" value="1"/>
</dbReference>
<dbReference type="SUPFAM" id="SSF81296">
    <property type="entry name" value="E set domains"/>
    <property type="match status" value="1"/>
</dbReference>
<feature type="binding site" evidence="13">
    <location>
        <position position="794"/>
    </location>
    <ligand>
        <name>ATP</name>
        <dbReference type="ChEBI" id="CHEBI:30616"/>
    </ligand>
</feature>
<evidence type="ECO:0000259" key="16">
    <source>
        <dbReference type="PROSITE" id="PS50011"/>
    </source>
</evidence>
<keyword evidence="13" id="KW-0067">ATP-binding</keyword>
<keyword evidence="19" id="KW-1185">Reference proteome</keyword>
<dbReference type="InterPro" id="IPR017441">
    <property type="entry name" value="Protein_kinase_ATP_BS"/>
</dbReference>
<feature type="domain" description="Sema" evidence="17">
    <location>
        <begin position="12"/>
        <end position="345"/>
    </location>
</feature>
<evidence type="ECO:0000256" key="13">
    <source>
        <dbReference type="PROSITE-ProRule" id="PRU10141"/>
    </source>
</evidence>
<dbReference type="PROSITE" id="PS50011">
    <property type="entry name" value="PROTEIN_KINASE_DOM"/>
    <property type="match status" value="1"/>
</dbReference>
<evidence type="ECO:0000256" key="4">
    <source>
        <dbReference type="ARBA" id="ARBA00022729"/>
    </source>
</evidence>
<evidence type="ECO:0000256" key="1">
    <source>
        <dbReference type="ARBA" id="ARBA00004167"/>
    </source>
</evidence>
<dbReference type="SUPFAM" id="SSF101912">
    <property type="entry name" value="Sema domain"/>
    <property type="match status" value="1"/>
</dbReference>
<dbReference type="GO" id="GO:0030334">
    <property type="term" value="P:regulation of cell migration"/>
    <property type="evidence" value="ECO:0007669"/>
    <property type="project" value="TreeGrafter"/>
</dbReference>
<evidence type="ECO:0000256" key="14">
    <source>
        <dbReference type="SAM" id="Phobius"/>
    </source>
</evidence>
<protein>
    <recommendedName>
        <fullName evidence="2">Hepatocyte growth factor receptor</fullName>
    </recommendedName>
    <alternativeName>
        <fullName evidence="11">HGF/SF receptor</fullName>
    </alternativeName>
    <alternativeName>
        <fullName evidence="10">Proto-oncogene c-Met</fullName>
    </alternativeName>
    <alternativeName>
        <fullName evidence="8">Scatter factor receptor</fullName>
    </alternativeName>
    <alternativeName>
        <fullName evidence="9">Tyrosine-protein kinase Met</fullName>
    </alternativeName>
</protein>
<dbReference type="InterPro" id="IPR001245">
    <property type="entry name" value="Ser-Thr/Tyr_kinase_cat_dom"/>
</dbReference>
<evidence type="ECO:0000313" key="18">
    <source>
        <dbReference type="EMBL" id="KAK8782956.1"/>
    </source>
</evidence>
<keyword evidence="3 14" id="KW-0812">Transmembrane</keyword>
<evidence type="ECO:0000256" key="10">
    <source>
        <dbReference type="ARBA" id="ARBA00033117"/>
    </source>
</evidence>
<dbReference type="EMBL" id="JARKHS020006085">
    <property type="protein sequence ID" value="KAK8782956.1"/>
    <property type="molecule type" value="Genomic_DNA"/>
</dbReference>
<dbReference type="Proteomes" id="UP001321473">
    <property type="component" value="Unassembled WGS sequence"/>
</dbReference>
<dbReference type="Gene3D" id="3.30.200.20">
    <property type="entry name" value="Phosphorylase Kinase, domain 1"/>
    <property type="match status" value="1"/>
</dbReference>
<dbReference type="GO" id="GO:0004672">
    <property type="term" value="F:protein kinase activity"/>
    <property type="evidence" value="ECO:0007669"/>
    <property type="project" value="InterPro"/>
</dbReference>
<evidence type="ECO:0000256" key="2">
    <source>
        <dbReference type="ARBA" id="ARBA00019839"/>
    </source>
</evidence>
<feature type="non-terminal residue" evidence="18">
    <location>
        <position position="860"/>
    </location>
</feature>
<dbReference type="Pfam" id="PF07714">
    <property type="entry name" value="PK_Tyr_Ser-Thr"/>
    <property type="match status" value="1"/>
</dbReference>
<dbReference type="GO" id="GO:0005524">
    <property type="term" value="F:ATP binding"/>
    <property type="evidence" value="ECO:0007669"/>
    <property type="project" value="UniProtKB-UniRule"/>
</dbReference>
<dbReference type="InterPro" id="IPR001627">
    <property type="entry name" value="Semap_dom"/>
</dbReference>
<evidence type="ECO:0000256" key="7">
    <source>
        <dbReference type="ARBA" id="ARBA00022989"/>
    </source>
</evidence>
<comment type="caution">
    <text evidence="12">Lacks conserved residue(s) required for the propagation of feature annotation.</text>
</comment>
<dbReference type="Pfam" id="PF01833">
    <property type="entry name" value="TIG"/>
    <property type="match status" value="1"/>
</dbReference>
<gene>
    <name evidence="18" type="ORF">V5799_015703</name>
</gene>
<evidence type="ECO:0000256" key="12">
    <source>
        <dbReference type="PROSITE-ProRule" id="PRU00352"/>
    </source>
</evidence>
<evidence type="ECO:0000313" key="19">
    <source>
        <dbReference type="Proteomes" id="UP001321473"/>
    </source>
</evidence>
<dbReference type="InterPro" id="IPR002909">
    <property type="entry name" value="IPT_dom"/>
</dbReference>